<sequence length="202" mass="21296">MNQPTDAAPLILLVDDDALILGLLARALEAGGFRVLLASSGAQALALLASAALRPQLAVLDITMPGMSGLELAGQMSGIPYMFLSANSGGGVAEQAAAAGAVGFLLKPIDPAQLLPAVRAALARGAEIQNLRAEEQRLTQALRDGRETGMAVGMLMERYRIDRHAALRLLRQHARSHQRKLNDVAVELIDAAEILNALTPPR</sequence>
<gene>
    <name evidence="5" type="ORF">E4L98_26645</name>
</gene>
<dbReference type="Pfam" id="PF03861">
    <property type="entry name" value="ANTAR"/>
    <property type="match status" value="1"/>
</dbReference>
<name>A0A4Y9S245_9BURK</name>
<reference evidence="5 6" key="1">
    <citation type="submission" date="2019-03" db="EMBL/GenBank/DDBJ databases">
        <title>Draft Genome Sequence of Duganella callidus sp. nov., a Novel Duganella Species Isolated from Cultivated Soil.</title>
        <authorList>
            <person name="Raths R."/>
            <person name="Peta V."/>
            <person name="Bucking H."/>
        </authorList>
    </citation>
    <scope>NUCLEOTIDE SEQUENCE [LARGE SCALE GENOMIC DNA]</scope>
    <source>
        <strain evidence="5 6">DN04</strain>
    </source>
</reference>
<dbReference type="Gene3D" id="3.40.50.2300">
    <property type="match status" value="1"/>
</dbReference>
<evidence type="ECO:0000259" key="4">
    <source>
        <dbReference type="PROSITE" id="PS50921"/>
    </source>
</evidence>
<dbReference type="PROSITE" id="PS50110">
    <property type="entry name" value="RESPONSE_REGULATORY"/>
    <property type="match status" value="1"/>
</dbReference>
<dbReference type="InterPro" id="IPR011006">
    <property type="entry name" value="CheY-like_superfamily"/>
</dbReference>
<feature type="domain" description="Response regulatory" evidence="3">
    <location>
        <begin position="10"/>
        <end position="122"/>
    </location>
</feature>
<evidence type="ECO:0000256" key="1">
    <source>
        <dbReference type="ARBA" id="ARBA00022553"/>
    </source>
</evidence>
<dbReference type="RefSeq" id="WP_135204563.1">
    <property type="nucleotide sequence ID" value="NZ_SPVG01000256.1"/>
</dbReference>
<dbReference type="Gene3D" id="1.10.10.10">
    <property type="entry name" value="Winged helix-like DNA-binding domain superfamily/Winged helix DNA-binding domain"/>
    <property type="match status" value="1"/>
</dbReference>
<dbReference type="GO" id="GO:0003723">
    <property type="term" value="F:RNA binding"/>
    <property type="evidence" value="ECO:0007669"/>
    <property type="project" value="InterPro"/>
</dbReference>
<feature type="domain" description="ANTAR" evidence="4">
    <location>
        <begin position="128"/>
        <end position="189"/>
    </location>
</feature>
<proteinExistence type="predicted"/>
<dbReference type="SMART" id="SM00448">
    <property type="entry name" value="REC"/>
    <property type="match status" value="1"/>
</dbReference>
<evidence type="ECO:0000256" key="2">
    <source>
        <dbReference type="PROSITE-ProRule" id="PRU00169"/>
    </source>
</evidence>
<dbReference type="PANTHER" id="PTHR44591:SF3">
    <property type="entry name" value="RESPONSE REGULATORY DOMAIN-CONTAINING PROTEIN"/>
    <property type="match status" value="1"/>
</dbReference>
<dbReference type="PIRSF" id="PIRSF036382">
    <property type="entry name" value="RR_antiterm"/>
    <property type="match status" value="1"/>
</dbReference>
<keyword evidence="1 2" id="KW-0597">Phosphoprotein</keyword>
<accession>A0A4Y9S245</accession>
<organism evidence="5 6">
    <name type="scientific">Duganella callida</name>
    <dbReference type="NCBI Taxonomy" id="2561932"/>
    <lineage>
        <taxon>Bacteria</taxon>
        <taxon>Pseudomonadati</taxon>
        <taxon>Pseudomonadota</taxon>
        <taxon>Betaproteobacteria</taxon>
        <taxon>Burkholderiales</taxon>
        <taxon>Oxalobacteraceae</taxon>
        <taxon>Telluria group</taxon>
        <taxon>Duganella</taxon>
    </lineage>
</organism>
<evidence type="ECO:0000313" key="6">
    <source>
        <dbReference type="Proteomes" id="UP000297729"/>
    </source>
</evidence>
<evidence type="ECO:0000259" key="3">
    <source>
        <dbReference type="PROSITE" id="PS50110"/>
    </source>
</evidence>
<comment type="caution">
    <text evidence="5">The sequence shown here is derived from an EMBL/GenBank/DDBJ whole genome shotgun (WGS) entry which is preliminary data.</text>
</comment>
<dbReference type="Pfam" id="PF00072">
    <property type="entry name" value="Response_reg"/>
    <property type="match status" value="1"/>
</dbReference>
<dbReference type="PROSITE" id="PS50921">
    <property type="entry name" value="ANTAR"/>
    <property type="match status" value="1"/>
</dbReference>
<dbReference type="InterPro" id="IPR001789">
    <property type="entry name" value="Sig_transdc_resp-reg_receiver"/>
</dbReference>
<dbReference type="SMART" id="SM01012">
    <property type="entry name" value="ANTAR"/>
    <property type="match status" value="1"/>
</dbReference>
<dbReference type="InterPro" id="IPR008327">
    <property type="entry name" value="Sig_transdc_resp-reg_antiterm"/>
</dbReference>
<dbReference type="AlphaFoldDB" id="A0A4Y9S245"/>
<evidence type="ECO:0000313" key="5">
    <source>
        <dbReference type="EMBL" id="TFW15440.1"/>
    </source>
</evidence>
<dbReference type="Proteomes" id="UP000297729">
    <property type="component" value="Unassembled WGS sequence"/>
</dbReference>
<keyword evidence="6" id="KW-1185">Reference proteome</keyword>
<dbReference type="InterPro" id="IPR036388">
    <property type="entry name" value="WH-like_DNA-bd_sf"/>
</dbReference>
<dbReference type="GO" id="GO:0000160">
    <property type="term" value="P:phosphorelay signal transduction system"/>
    <property type="evidence" value="ECO:0007669"/>
    <property type="project" value="InterPro"/>
</dbReference>
<dbReference type="EMBL" id="SPVG01000256">
    <property type="protein sequence ID" value="TFW15440.1"/>
    <property type="molecule type" value="Genomic_DNA"/>
</dbReference>
<dbReference type="InterPro" id="IPR050595">
    <property type="entry name" value="Bact_response_regulator"/>
</dbReference>
<dbReference type="OrthoDB" id="9808843at2"/>
<dbReference type="PANTHER" id="PTHR44591">
    <property type="entry name" value="STRESS RESPONSE REGULATOR PROTEIN 1"/>
    <property type="match status" value="1"/>
</dbReference>
<dbReference type="InterPro" id="IPR005561">
    <property type="entry name" value="ANTAR"/>
</dbReference>
<protein>
    <submittedName>
        <fullName evidence="5">Response regulator</fullName>
    </submittedName>
</protein>
<feature type="modified residue" description="4-aspartylphosphate" evidence="2">
    <location>
        <position position="61"/>
    </location>
</feature>
<dbReference type="SUPFAM" id="SSF52172">
    <property type="entry name" value="CheY-like"/>
    <property type="match status" value="1"/>
</dbReference>